<keyword evidence="1" id="KW-0175">Coiled coil</keyword>
<dbReference type="PANTHER" id="PTHR37543">
    <property type="entry name" value="CCCH ZINC FINGER DNA BINDING PROTEIN (AFU_ORTHOLOGUE AFUA_5G12760)"/>
    <property type="match status" value="1"/>
</dbReference>
<dbReference type="RefSeq" id="XP_040673483.1">
    <property type="nucleotide sequence ID" value="XM_040815284.1"/>
</dbReference>
<dbReference type="Pfam" id="PF25540">
    <property type="entry name" value="DUF7923"/>
    <property type="match status" value="1"/>
</dbReference>
<evidence type="ECO:0000313" key="4">
    <source>
        <dbReference type="Proteomes" id="UP000184073"/>
    </source>
</evidence>
<evidence type="ECO:0000313" key="3">
    <source>
        <dbReference type="EMBL" id="OJJ07721.1"/>
    </source>
</evidence>
<dbReference type="EMBL" id="KV878137">
    <property type="protein sequence ID" value="OJJ07721.1"/>
    <property type="molecule type" value="Genomic_DNA"/>
</dbReference>
<dbReference type="OrthoDB" id="2270193at2759"/>
<dbReference type="Proteomes" id="UP000184073">
    <property type="component" value="Unassembled WGS sequence"/>
</dbReference>
<dbReference type="VEuPathDB" id="FungiDB:ASPVEDRAFT_57018"/>
<feature type="coiled-coil region" evidence="1">
    <location>
        <begin position="48"/>
        <end position="75"/>
    </location>
</feature>
<protein>
    <recommendedName>
        <fullName evidence="2">DUF7923 domain-containing protein</fullName>
    </recommendedName>
</protein>
<evidence type="ECO:0000259" key="2">
    <source>
        <dbReference type="Pfam" id="PF25540"/>
    </source>
</evidence>
<feature type="domain" description="DUF7923" evidence="2">
    <location>
        <begin position="77"/>
        <end position="205"/>
    </location>
</feature>
<keyword evidence="4" id="KW-1185">Reference proteome</keyword>
<dbReference type="GeneID" id="63730795"/>
<reference evidence="4" key="1">
    <citation type="journal article" date="2017" name="Genome Biol.">
        <title>Comparative genomics reveals high biological diversity and specific adaptations in the industrially and medically important fungal genus Aspergillus.</title>
        <authorList>
            <person name="de Vries R.P."/>
            <person name="Riley R."/>
            <person name="Wiebenga A."/>
            <person name="Aguilar-Osorio G."/>
            <person name="Amillis S."/>
            <person name="Uchima C.A."/>
            <person name="Anderluh G."/>
            <person name="Asadollahi M."/>
            <person name="Askin M."/>
            <person name="Barry K."/>
            <person name="Battaglia E."/>
            <person name="Bayram O."/>
            <person name="Benocci T."/>
            <person name="Braus-Stromeyer S.A."/>
            <person name="Caldana C."/>
            <person name="Canovas D."/>
            <person name="Cerqueira G.C."/>
            <person name="Chen F."/>
            <person name="Chen W."/>
            <person name="Choi C."/>
            <person name="Clum A."/>
            <person name="Dos Santos R.A."/>
            <person name="Damasio A.R."/>
            <person name="Diallinas G."/>
            <person name="Emri T."/>
            <person name="Fekete E."/>
            <person name="Flipphi M."/>
            <person name="Freyberg S."/>
            <person name="Gallo A."/>
            <person name="Gournas C."/>
            <person name="Habgood R."/>
            <person name="Hainaut M."/>
            <person name="Harispe M.L."/>
            <person name="Henrissat B."/>
            <person name="Hilden K.S."/>
            <person name="Hope R."/>
            <person name="Hossain A."/>
            <person name="Karabika E."/>
            <person name="Karaffa L."/>
            <person name="Karanyi Z."/>
            <person name="Krasevec N."/>
            <person name="Kuo A."/>
            <person name="Kusch H."/>
            <person name="LaButti K."/>
            <person name="Lagendijk E.L."/>
            <person name="Lapidus A."/>
            <person name="Levasseur A."/>
            <person name="Lindquist E."/>
            <person name="Lipzen A."/>
            <person name="Logrieco A.F."/>
            <person name="MacCabe A."/>
            <person name="Maekelae M.R."/>
            <person name="Malavazi I."/>
            <person name="Melin P."/>
            <person name="Meyer V."/>
            <person name="Mielnichuk N."/>
            <person name="Miskei M."/>
            <person name="Molnar A.P."/>
            <person name="Mule G."/>
            <person name="Ngan C.Y."/>
            <person name="Orejas M."/>
            <person name="Orosz E."/>
            <person name="Ouedraogo J.P."/>
            <person name="Overkamp K.M."/>
            <person name="Park H.-S."/>
            <person name="Perrone G."/>
            <person name="Piumi F."/>
            <person name="Punt P.J."/>
            <person name="Ram A.F."/>
            <person name="Ramon A."/>
            <person name="Rauscher S."/>
            <person name="Record E."/>
            <person name="Riano-Pachon D.M."/>
            <person name="Robert V."/>
            <person name="Roehrig J."/>
            <person name="Ruller R."/>
            <person name="Salamov A."/>
            <person name="Salih N.S."/>
            <person name="Samson R.A."/>
            <person name="Sandor E."/>
            <person name="Sanguinetti M."/>
            <person name="Schuetze T."/>
            <person name="Sepcic K."/>
            <person name="Shelest E."/>
            <person name="Sherlock G."/>
            <person name="Sophianopoulou V."/>
            <person name="Squina F.M."/>
            <person name="Sun H."/>
            <person name="Susca A."/>
            <person name="Todd R.B."/>
            <person name="Tsang A."/>
            <person name="Unkles S.E."/>
            <person name="van de Wiele N."/>
            <person name="van Rossen-Uffink D."/>
            <person name="Oliveira J.V."/>
            <person name="Vesth T.C."/>
            <person name="Visser J."/>
            <person name="Yu J.-H."/>
            <person name="Zhou M."/>
            <person name="Andersen M.R."/>
            <person name="Archer D.B."/>
            <person name="Baker S.E."/>
            <person name="Benoit I."/>
            <person name="Brakhage A.A."/>
            <person name="Braus G.H."/>
            <person name="Fischer R."/>
            <person name="Frisvad J.C."/>
            <person name="Goldman G.H."/>
            <person name="Houbraken J."/>
            <person name="Oakley B."/>
            <person name="Pocsi I."/>
            <person name="Scazzocchio C."/>
            <person name="Seiboth B."/>
            <person name="vanKuyk P.A."/>
            <person name="Wortman J."/>
            <person name="Dyer P.S."/>
            <person name="Grigoriev I.V."/>
        </authorList>
    </citation>
    <scope>NUCLEOTIDE SEQUENCE [LARGE SCALE GENOMIC DNA]</scope>
    <source>
        <strain evidence="4">CBS 583.65</strain>
    </source>
</reference>
<sequence length="233" mass="26101">MAVDVAEQFSGWVSQTQNAEQTKVEELKAFSDKFTKLNREFRDISNDLQRERVAARQTQEEAKSLRSQLRELQEAVERSSFVLVLIDADADGYIFKEDYYKDIDGGRNAALHLEAAVKEHLKNSHPELANVPVMIKAFANADGLAQILVKAKLIKSAGSLSSFAKGFSQAHDASDFVLVGSGKDRADEKIKGVFQQFITNPTCRHASAPCGWRRFFEVNQCILATRRLTHIEP</sequence>
<dbReference type="InterPro" id="IPR057683">
    <property type="entry name" value="DUF7923"/>
</dbReference>
<organism evidence="3 4">
    <name type="scientific">Aspergillus versicolor CBS 583.65</name>
    <dbReference type="NCBI Taxonomy" id="1036611"/>
    <lineage>
        <taxon>Eukaryota</taxon>
        <taxon>Fungi</taxon>
        <taxon>Dikarya</taxon>
        <taxon>Ascomycota</taxon>
        <taxon>Pezizomycotina</taxon>
        <taxon>Eurotiomycetes</taxon>
        <taxon>Eurotiomycetidae</taxon>
        <taxon>Eurotiales</taxon>
        <taxon>Aspergillaceae</taxon>
        <taxon>Aspergillus</taxon>
        <taxon>Aspergillus subgen. Nidulantes</taxon>
    </lineage>
</organism>
<proteinExistence type="predicted"/>
<gene>
    <name evidence="3" type="ORF">ASPVEDRAFT_57018</name>
</gene>
<dbReference type="STRING" id="1036611.A0A1L9Q1W8"/>
<dbReference type="PANTHER" id="PTHR37543:SF1">
    <property type="entry name" value="CCCH ZINC FINGER DNA BINDING PROTEIN (AFU_ORTHOLOGUE AFUA_5G12760)"/>
    <property type="match status" value="1"/>
</dbReference>
<accession>A0A1L9Q1W8</accession>
<name>A0A1L9Q1W8_ASPVE</name>
<evidence type="ECO:0000256" key="1">
    <source>
        <dbReference type="SAM" id="Coils"/>
    </source>
</evidence>
<dbReference type="AlphaFoldDB" id="A0A1L9Q1W8"/>